<organism evidence="2 3">
    <name type="scientific">Oscillochloris trichoides DG-6</name>
    <dbReference type="NCBI Taxonomy" id="765420"/>
    <lineage>
        <taxon>Bacteria</taxon>
        <taxon>Bacillati</taxon>
        <taxon>Chloroflexota</taxon>
        <taxon>Chloroflexia</taxon>
        <taxon>Chloroflexales</taxon>
        <taxon>Chloroflexineae</taxon>
        <taxon>Oscillochloridaceae</taxon>
        <taxon>Oscillochloris</taxon>
    </lineage>
</organism>
<evidence type="ECO:0008006" key="4">
    <source>
        <dbReference type="Google" id="ProtNLM"/>
    </source>
</evidence>
<feature type="compositionally biased region" description="Polar residues" evidence="1">
    <location>
        <begin position="155"/>
        <end position="170"/>
    </location>
</feature>
<name>E1IDR4_9CHLR</name>
<reference evidence="2 3" key="1">
    <citation type="journal article" date="2011" name="J. Bacteriol.">
        <title>Draft genome sequence of the anoxygenic filamentous phototrophic bacterium Oscillochloris trichoides subsp. DG-6.</title>
        <authorList>
            <person name="Kuznetsov B.B."/>
            <person name="Ivanovsky R.N."/>
            <person name="Keppen O.I."/>
            <person name="Sukhacheva M.V."/>
            <person name="Bumazhkin B.K."/>
            <person name="Patutina E.O."/>
            <person name="Beletsky A.V."/>
            <person name="Mardanov A.V."/>
            <person name="Baslerov R.V."/>
            <person name="Panteleeva A.N."/>
            <person name="Kolganova T.V."/>
            <person name="Ravin N.V."/>
            <person name="Skryabin K.G."/>
        </authorList>
    </citation>
    <scope>NUCLEOTIDE SEQUENCE [LARGE SCALE GENOMIC DNA]</scope>
    <source>
        <strain evidence="2 3">DG-6</strain>
    </source>
</reference>
<protein>
    <recommendedName>
        <fullName evidence="4">STAS/SEC14 domain-containing protein</fullName>
    </recommendedName>
</protein>
<feature type="region of interest" description="Disordered" evidence="1">
    <location>
        <begin position="132"/>
        <end position="170"/>
    </location>
</feature>
<dbReference type="Proteomes" id="UP000054010">
    <property type="component" value="Unassembled WGS sequence"/>
</dbReference>
<evidence type="ECO:0000313" key="2">
    <source>
        <dbReference type="EMBL" id="EFO80692.1"/>
    </source>
</evidence>
<dbReference type="SUPFAM" id="SSF52091">
    <property type="entry name" value="SpoIIaa-like"/>
    <property type="match status" value="1"/>
</dbReference>
<comment type="caution">
    <text evidence="2">The sequence shown here is derived from an EMBL/GenBank/DDBJ whole genome shotgun (WGS) entry which is preliminary data.</text>
</comment>
<dbReference type="Pfam" id="PF11964">
    <property type="entry name" value="SpoIIAA-like"/>
    <property type="match status" value="1"/>
</dbReference>
<dbReference type="AlphaFoldDB" id="E1IDR4"/>
<evidence type="ECO:0000313" key="3">
    <source>
        <dbReference type="Proteomes" id="UP000054010"/>
    </source>
</evidence>
<sequence>MLYKIDRHAHDLVWVTMQGHLAMEHAERYLQEIWRTLNECPRPTDLLVDGRMMQGAHTAARQRTEQVVHHPHLGHIAFVVSSQHLLLFAPLMQMLSGIGMFGDEHAAIDFLHRTRGAPSVPSVGLPTMPARAQDAHLSTPPPPPQSHGLAGMLDSWSNSLRQMNRNGDRE</sequence>
<dbReference type="OrthoDB" id="159423at2"/>
<keyword evidence="3" id="KW-1185">Reference proteome</keyword>
<proteinExistence type="predicted"/>
<gene>
    <name evidence="2" type="ORF">OSCT_1465</name>
</gene>
<accession>E1IDR4</accession>
<evidence type="ECO:0000256" key="1">
    <source>
        <dbReference type="SAM" id="MobiDB-lite"/>
    </source>
</evidence>
<dbReference type="EMBL" id="ADVR01000043">
    <property type="protein sequence ID" value="EFO80692.1"/>
    <property type="molecule type" value="Genomic_DNA"/>
</dbReference>
<dbReference type="InterPro" id="IPR021866">
    <property type="entry name" value="SpoIIAA-like"/>
</dbReference>
<dbReference type="InterPro" id="IPR036513">
    <property type="entry name" value="STAS_dom_sf"/>
</dbReference>
<dbReference type="HOGENOM" id="CLU_1569149_0_0_0"/>